<protein>
    <submittedName>
        <fullName evidence="3">Tripartite tricarboxylate transporter TctB family protein</fullName>
    </submittedName>
</protein>
<dbReference type="Proteomes" id="UP000293671">
    <property type="component" value="Unassembled WGS sequence"/>
</dbReference>
<keyword evidence="1" id="KW-0472">Membrane</keyword>
<organism evidence="3 4">
    <name type="scientific">Rivibacter subsaxonicus</name>
    <dbReference type="NCBI Taxonomy" id="457575"/>
    <lineage>
        <taxon>Bacteria</taxon>
        <taxon>Pseudomonadati</taxon>
        <taxon>Pseudomonadota</taxon>
        <taxon>Betaproteobacteria</taxon>
        <taxon>Burkholderiales</taxon>
        <taxon>Rivibacter</taxon>
    </lineage>
</organism>
<dbReference type="Pfam" id="PF07331">
    <property type="entry name" value="TctB"/>
    <property type="match status" value="1"/>
</dbReference>
<evidence type="ECO:0000313" key="4">
    <source>
        <dbReference type="Proteomes" id="UP000293671"/>
    </source>
</evidence>
<feature type="domain" description="DUF1468" evidence="2">
    <location>
        <begin position="9"/>
        <end position="145"/>
    </location>
</feature>
<keyword evidence="4" id="KW-1185">Reference proteome</keyword>
<accession>A0A4Q7W144</accession>
<comment type="caution">
    <text evidence="3">The sequence shown here is derived from an EMBL/GenBank/DDBJ whole genome shotgun (WGS) entry which is preliminary data.</text>
</comment>
<sequence>MIKSQRDFVAGLMFVVIGVAFAVGATNYPFGTSAKPGPGYFPLILGVILAALGAIELFKALTIESDGGDPIGAIAWRPLLLILGAVILFGFALPRLGMVLAIPMLITIASLAGDEFEWKSVVVLSIALTLGCWGVFVKGLGLTIPIWPTFLPSLMAAT</sequence>
<evidence type="ECO:0000259" key="2">
    <source>
        <dbReference type="Pfam" id="PF07331"/>
    </source>
</evidence>
<reference evidence="3 4" key="1">
    <citation type="submission" date="2019-02" db="EMBL/GenBank/DDBJ databases">
        <title>Genomic Encyclopedia of Type Strains, Phase IV (KMG-IV): sequencing the most valuable type-strain genomes for metagenomic binning, comparative biology and taxonomic classification.</title>
        <authorList>
            <person name="Goeker M."/>
        </authorList>
    </citation>
    <scope>NUCLEOTIDE SEQUENCE [LARGE SCALE GENOMIC DNA]</scope>
    <source>
        <strain evidence="3 4">DSM 19570</strain>
    </source>
</reference>
<dbReference type="AlphaFoldDB" id="A0A4Q7W144"/>
<feature type="transmembrane region" description="Helical" evidence="1">
    <location>
        <begin position="7"/>
        <end position="28"/>
    </location>
</feature>
<dbReference type="EMBL" id="SHKP01000004">
    <property type="protein sequence ID" value="RZU02733.1"/>
    <property type="molecule type" value="Genomic_DNA"/>
</dbReference>
<proteinExistence type="predicted"/>
<evidence type="ECO:0000313" key="3">
    <source>
        <dbReference type="EMBL" id="RZU02733.1"/>
    </source>
</evidence>
<name>A0A4Q7W144_9BURK</name>
<feature type="transmembrane region" description="Helical" evidence="1">
    <location>
        <begin position="118"/>
        <end position="137"/>
    </location>
</feature>
<dbReference type="RefSeq" id="WP_341274601.1">
    <property type="nucleotide sequence ID" value="NZ_SHKP01000004.1"/>
</dbReference>
<gene>
    <name evidence="3" type="ORF">EV670_0762</name>
</gene>
<evidence type="ECO:0000256" key="1">
    <source>
        <dbReference type="SAM" id="Phobius"/>
    </source>
</evidence>
<dbReference type="InterPro" id="IPR009936">
    <property type="entry name" value="DUF1468"/>
</dbReference>
<keyword evidence="1" id="KW-0812">Transmembrane</keyword>
<feature type="transmembrane region" description="Helical" evidence="1">
    <location>
        <begin position="79"/>
        <end position="106"/>
    </location>
</feature>
<keyword evidence="1" id="KW-1133">Transmembrane helix</keyword>
<feature type="transmembrane region" description="Helical" evidence="1">
    <location>
        <begin position="40"/>
        <end position="58"/>
    </location>
</feature>